<evidence type="ECO:0000313" key="4">
    <source>
        <dbReference type="Proteomes" id="UP001431209"/>
    </source>
</evidence>
<dbReference type="Gene3D" id="3.30.710.10">
    <property type="entry name" value="Potassium Channel Kv1.1, Chain A"/>
    <property type="match status" value="1"/>
</dbReference>
<dbReference type="SMART" id="SM00225">
    <property type="entry name" value="BTB"/>
    <property type="match status" value="1"/>
</dbReference>
<dbReference type="PANTHER" id="PTHR24413">
    <property type="entry name" value="SPECKLE-TYPE POZ PROTEIN"/>
    <property type="match status" value="1"/>
</dbReference>
<dbReference type="PROSITE" id="PS50097">
    <property type="entry name" value="BTB"/>
    <property type="match status" value="1"/>
</dbReference>
<feature type="region of interest" description="Disordered" evidence="1">
    <location>
        <begin position="1"/>
        <end position="161"/>
    </location>
</feature>
<feature type="compositionally biased region" description="Low complexity" evidence="1">
    <location>
        <begin position="111"/>
        <end position="128"/>
    </location>
</feature>
<organism evidence="3 4">
    <name type="scientific">Acrasis kona</name>
    <dbReference type="NCBI Taxonomy" id="1008807"/>
    <lineage>
        <taxon>Eukaryota</taxon>
        <taxon>Discoba</taxon>
        <taxon>Heterolobosea</taxon>
        <taxon>Tetramitia</taxon>
        <taxon>Eutetramitia</taxon>
        <taxon>Acrasidae</taxon>
        <taxon>Acrasis</taxon>
    </lineage>
</organism>
<feature type="domain" description="BTB" evidence="2">
    <location>
        <begin position="214"/>
        <end position="281"/>
    </location>
</feature>
<comment type="caution">
    <text evidence="3">The sequence shown here is derived from an EMBL/GenBank/DDBJ whole genome shotgun (WGS) entry which is preliminary data.</text>
</comment>
<dbReference type="Pfam" id="PF00651">
    <property type="entry name" value="BTB"/>
    <property type="match status" value="1"/>
</dbReference>
<name>A0AAW2Z2R1_9EUKA</name>
<dbReference type="InterPro" id="IPR000210">
    <property type="entry name" value="BTB/POZ_dom"/>
</dbReference>
<feature type="compositionally biased region" description="Polar residues" evidence="1">
    <location>
        <begin position="129"/>
        <end position="148"/>
    </location>
</feature>
<proteinExistence type="predicted"/>
<evidence type="ECO:0000259" key="2">
    <source>
        <dbReference type="PROSITE" id="PS50097"/>
    </source>
</evidence>
<sequence length="473" mass="53116">MQFNFGTPTFNQQTPQPGSLWGLQRNENATPPTSESSSSSTSEPETTKSPTTATSSTAPLPPSFTFSLGQAQPNTETSSTGTPTGANQSPFRFEGLFGQNPFGQSQFKKAPQSTPTTQPTGFGQTGSSDSGTNFTLPTNSFTSNNPFSFASEKPAEEANQTQTNAPLFTTRFSFNYFNHQSQTKTEPTQQQKQLTNETRPSNEIATLYGDPVTSDVHLWINANKVSLVAHKSILAANSKRFKKILYQDQPNSKVIDVEDVDFLTMSALLKHMYTIGLNMSSFTYTAKDISKIFDAAIRYDLMELADECVVALATSNDSLIKSSNLCELWLWAHERSERTQILLTQCFSLFSTTSGAVLTSERFFDWTQDFLFDRFIATVNEATSSRPQNDWKEDAFLIIMKWSKNNLKQDAEVIRNFLIRLFEKRHVKWLRSIPSLSLIPELFLSMLKNDNHSMLSNDGVFLMYKTLLEFKKE</sequence>
<feature type="compositionally biased region" description="Polar residues" evidence="1">
    <location>
        <begin position="68"/>
        <end position="90"/>
    </location>
</feature>
<accession>A0AAW2Z2R1</accession>
<dbReference type="EMBL" id="JAOPGA020000984">
    <property type="protein sequence ID" value="KAL0483740.1"/>
    <property type="molecule type" value="Genomic_DNA"/>
</dbReference>
<gene>
    <name evidence="3" type="ORF">AKO1_014004</name>
</gene>
<evidence type="ECO:0000313" key="3">
    <source>
        <dbReference type="EMBL" id="KAL0483740.1"/>
    </source>
</evidence>
<feature type="compositionally biased region" description="Low complexity" evidence="1">
    <location>
        <begin position="29"/>
        <end position="67"/>
    </location>
</feature>
<dbReference type="AlphaFoldDB" id="A0AAW2Z2R1"/>
<evidence type="ECO:0000256" key="1">
    <source>
        <dbReference type="SAM" id="MobiDB-lite"/>
    </source>
</evidence>
<feature type="compositionally biased region" description="Polar residues" evidence="1">
    <location>
        <begin position="1"/>
        <end position="17"/>
    </location>
</feature>
<keyword evidence="4" id="KW-1185">Reference proteome</keyword>
<reference evidence="3 4" key="1">
    <citation type="submission" date="2024-03" db="EMBL/GenBank/DDBJ databases">
        <title>The Acrasis kona genome and developmental transcriptomes reveal deep origins of eukaryotic multicellular pathways.</title>
        <authorList>
            <person name="Sheikh S."/>
            <person name="Fu C.-J."/>
            <person name="Brown M.W."/>
            <person name="Baldauf S.L."/>
        </authorList>
    </citation>
    <scope>NUCLEOTIDE SEQUENCE [LARGE SCALE GENOMIC DNA]</scope>
    <source>
        <strain evidence="3 4">ATCC MYA-3509</strain>
    </source>
</reference>
<dbReference type="CDD" id="cd18186">
    <property type="entry name" value="BTB_POZ_ZBTB_KLHL-like"/>
    <property type="match status" value="1"/>
</dbReference>
<protein>
    <submittedName>
        <fullName evidence="3">BTB/POZ domain-containing protein</fullName>
    </submittedName>
</protein>
<dbReference type="Proteomes" id="UP001431209">
    <property type="component" value="Unassembled WGS sequence"/>
</dbReference>
<dbReference type="SUPFAM" id="SSF54695">
    <property type="entry name" value="POZ domain"/>
    <property type="match status" value="1"/>
</dbReference>
<dbReference type="InterPro" id="IPR011333">
    <property type="entry name" value="SKP1/BTB/POZ_sf"/>
</dbReference>